<dbReference type="Proteomes" id="UP000317494">
    <property type="component" value="Unassembled WGS sequence"/>
</dbReference>
<feature type="coiled-coil region" evidence="1">
    <location>
        <begin position="927"/>
        <end position="978"/>
    </location>
</feature>
<feature type="compositionally biased region" description="Polar residues" evidence="2">
    <location>
        <begin position="653"/>
        <end position="663"/>
    </location>
</feature>
<keyword evidence="1" id="KW-0175">Coiled coil</keyword>
<feature type="compositionally biased region" description="Basic and acidic residues" evidence="2">
    <location>
        <begin position="546"/>
        <end position="581"/>
    </location>
</feature>
<dbReference type="GO" id="GO:0051015">
    <property type="term" value="F:actin filament binding"/>
    <property type="evidence" value="ECO:0007669"/>
    <property type="project" value="TreeGrafter"/>
</dbReference>
<evidence type="ECO:0000256" key="1">
    <source>
        <dbReference type="SAM" id="Coils"/>
    </source>
</evidence>
<proteinExistence type="predicted"/>
<reference evidence="4 5" key="1">
    <citation type="journal article" date="2019" name="Sci. Rep.">
        <title>Comparative genomics of chytrid fungi reveal insights into the obligate biotrophic and pathogenic lifestyle of Synchytrium endobioticum.</title>
        <authorList>
            <person name="van de Vossenberg B.T.L.H."/>
            <person name="Warris S."/>
            <person name="Nguyen H.D.T."/>
            <person name="van Gent-Pelzer M.P.E."/>
            <person name="Joly D.L."/>
            <person name="van de Geest H.C."/>
            <person name="Bonants P.J.M."/>
            <person name="Smith D.S."/>
            <person name="Levesque C.A."/>
            <person name="van der Lee T.A.J."/>
        </authorList>
    </citation>
    <scope>NUCLEOTIDE SEQUENCE [LARGE SCALE GENOMIC DNA]</scope>
    <source>
        <strain evidence="4 5">MB42</strain>
    </source>
</reference>
<dbReference type="STRING" id="286115.A0A507D9A4"/>
<name>A0A507D9A4_9FUNG</name>
<feature type="region of interest" description="Disordered" evidence="2">
    <location>
        <begin position="467"/>
        <end position="489"/>
    </location>
</feature>
<feature type="region of interest" description="Disordered" evidence="2">
    <location>
        <begin position="546"/>
        <end position="674"/>
    </location>
</feature>
<dbReference type="PANTHER" id="PTHR45615">
    <property type="entry name" value="MYOSIN HEAVY CHAIN, NON-MUSCLE"/>
    <property type="match status" value="1"/>
</dbReference>
<sequence length="1201" mass="133987">MGTNTGAKLLLLYRRVDLSRSLTCIYNRLWRIRERTPPSSGTQWFIPSKNPVVDGLLNRLRTKRSTANRMKFPTFAGRLAYCNDPALFVSKTVATIAAQVVDKELPGTFDQLFWEPSAWNQWRTEYIPAVSAYHSCVFERLKSLFREISSYVENDSSHQLFVDARKRVYDFLVLFYTWDKMYCEADDTRREKSQITLPTDSELSHNSLEASTFDTLMDELKTQMKSVFEEKVAKKADQEAVKARREAKKAYRKAHSQAVDESGNNVNDANRRCIDFFGNDNDCDQSEHTPVDYLAQSGEQELEFSIGWPHTERGKGATLHIEEPSPLALSSSNWHHPDFSSQSYDKGKGPIHTAAEYTSIASRAHLSVTSAPIILITTPTAITCVLYCGIRLLVYSDSQGGPQLGIRFHQNAWMQVKALCCRVRPLRVQPRATGQRRLSVDTGITARMTTPCTPRNCDDQHPRALAKAPVAPISSPSATSPDMLRTDEPTVPIGEILSSLQSGGVSAIPPHVQHRLHRLAQIKPHISISESQLLLLVSHDAELDFEKDHPDDLGPQDHHLQQHQDHDHDHDHNHDLHKDIRNTSIPNKLSDDGLWSVHSSPSKACSSVPQPDHSAPYTSNASISSSPSLTNETTPARHMHRRHTPDLTRSIRSKTTTPGSNGSLRKFTMRSPAWPDPVDDDMTAESPFIQSTTDNDLNIMTDSIAHLTRRLHQAERALAKAHADADERAAEWHAHITALTGELNAKKREAADLRQSERALQVQVVTLEAVIEKLNLQVSGLKAQIGQHLASIKAHEERLGHCAEMENSLREMLKCKESDLSQGRSFVDALEREKAETLAELGETKSTIDALQQSFSRLEIDLEDAQQLNANLTDRIAELEAIISETDVCASHPMSARTLSNELTPIVLPPPTRDVAACSTQTEAVVDQELEDQLARQKAELTQLTHVREALHVLESQKATLKDQVQAVEAAVMDTRRKLDLRKHYDAELERWMQSLRNDVRGIESGLEGFRLDVDTHAQLKAAIQETIAKLETERVQYLSMMQTMSDSASNVSMTASPPRNLIHTTRETMVQTEQDPILPDDFEKYWPPSNGVVGGLLTSASLQDGSLPCIAADSANFSVHRNHKPSTTTIISITTAKSAVNWIVILFVAWFAGVLTALMLHTAPGYSAGVYGDGVSWTLAHFIRWLDIQLAGTEARVLPT</sequence>
<evidence type="ECO:0000313" key="4">
    <source>
        <dbReference type="EMBL" id="TPX48219.1"/>
    </source>
</evidence>
<dbReference type="VEuPathDB" id="FungiDB:SeMB42_g03073"/>
<dbReference type="Gene3D" id="1.10.287.1490">
    <property type="match status" value="1"/>
</dbReference>
<dbReference type="GO" id="GO:0032982">
    <property type="term" value="C:myosin filament"/>
    <property type="evidence" value="ECO:0007669"/>
    <property type="project" value="TreeGrafter"/>
</dbReference>
<evidence type="ECO:0000256" key="3">
    <source>
        <dbReference type="SAM" id="Phobius"/>
    </source>
</evidence>
<evidence type="ECO:0000313" key="5">
    <source>
        <dbReference type="Proteomes" id="UP000317494"/>
    </source>
</evidence>
<evidence type="ECO:0000256" key="2">
    <source>
        <dbReference type="SAM" id="MobiDB-lite"/>
    </source>
</evidence>
<dbReference type="GO" id="GO:0016460">
    <property type="term" value="C:myosin II complex"/>
    <property type="evidence" value="ECO:0007669"/>
    <property type="project" value="TreeGrafter"/>
</dbReference>
<feature type="transmembrane region" description="Helical" evidence="3">
    <location>
        <begin position="1140"/>
        <end position="1161"/>
    </location>
</feature>
<feature type="compositionally biased region" description="Polar residues" evidence="2">
    <location>
        <begin position="597"/>
        <end position="609"/>
    </location>
</feature>
<feature type="coiled-coil region" evidence="1">
    <location>
        <begin position="827"/>
        <end position="882"/>
    </location>
</feature>
<keyword evidence="5" id="KW-1185">Reference proteome</keyword>
<keyword evidence="3" id="KW-0472">Membrane</keyword>
<dbReference type="PANTHER" id="PTHR45615:SF40">
    <property type="entry name" value="MYOSIN HEAVY CHAIN, NON-MUSCLE"/>
    <property type="match status" value="1"/>
</dbReference>
<keyword evidence="3" id="KW-1133">Transmembrane helix</keyword>
<feature type="compositionally biased region" description="Polar residues" evidence="2">
    <location>
        <begin position="616"/>
        <end position="634"/>
    </location>
</feature>
<keyword evidence="3" id="KW-0812">Transmembrane</keyword>
<dbReference type="GO" id="GO:0000146">
    <property type="term" value="F:microfilament motor activity"/>
    <property type="evidence" value="ECO:0007669"/>
    <property type="project" value="TreeGrafter"/>
</dbReference>
<protein>
    <submittedName>
        <fullName evidence="4">Uncharacterized protein</fullName>
    </submittedName>
</protein>
<dbReference type="EMBL" id="QEAN01000104">
    <property type="protein sequence ID" value="TPX48219.1"/>
    <property type="molecule type" value="Genomic_DNA"/>
</dbReference>
<dbReference type="GO" id="GO:0005737">
    <property type="term" value="C:cytoplasm"/>
    <property type="evidence" value="ECO:0007669"/>
    <property type="project" value="TreeGrafter"/>
</dbReference>
<organism evidence="4 5">
    <name type="scientific">Synchytrium endobioticum</name>
    <dbReference type="NCBI Taxonomy" id="286115"/>
    <lineage>
        <taxon>Eukaryota</taxon>
        <taxon>Fungi</taxon>
        <taxon>Fungi incertae sedis</taxon>
        <taxon>Chytridiomycota</taxon>
        <taxon>Chytridiomycota incertae sedis</taxon>
        <taxon>Chytridiomycetes</taxon>
        <taxon>Synchytriales</taxon>
        <taxon>Synchytriaceae</taxon>
        <taxon>Synchytrium</taxon>
    </lineage>
</organism>
<feature type="coiled-coil region" evidence="1">
    <location>
        <begin position="697"/>
        <end position="784"/>
    </location>
</feature>
<accession>A0A507D9A4</accession>
<gene>
    <name evidence="4" type="ORF">SeMB42_g03073</name>
</gene>
<dbReference type="AlphaFoldDB" id="A0A507D9A4"/>
<comment type="caution">
    <text evidence="4">The sequence shown here is derived from an EMBL/GenBank/DDBJ whole genome shotgun (WGS) entry which is preliminary data.</text>
</comment>